<keyword evidence="2" id="KW-0732">Signal</keyword>
<proteinExistence type="predicted"/>
<dbReference type="AlphaFoldDB" id="A0A158BWF2"/>
<evidence type="ECO:0000313" key="4">
    <source>
        <dbReference type="Proteomes" id="UP000054911"/>
    </source>
</evidence>
<protein>
    <submittedName>
        <fullName evidence="3">Uncharacterized protein</fullName>
    </submittedName>
</protein>
<feature type="chain" id="PRO_5007622327" evidence="2">
    <location>
        <begin position="25"/>
        <end position="101"/>
    </location>
</feature>
<gene>
    <name evidence="3" type="ORF">AWB80_04227</name>
</gene>
<dbReference type="Proteomes" id="UP000054911">
    <property type="component" value="Unassembled WGS sequence"/>
</dbReference>
<reference evidence="3" key="1">
    <citation type="submission" date="2016-01" db="EMBL/GenBank/DDBJ databases">
        <authorList>
            <person name="Peeters C."/>
        </authorList>
    </citation>
    <scope>NUCLEOTIDE SEQUENCE [LARGE SCALE GENOMIC DNA]</scope>
    <source>
        <strain evidence="3">LMG 29323</strain>
    </source>
</reference>
<dbReference type="EMBL" id="FCOE02000014">
    <property type="protein sequence ID" value="SAK74422.1"/>
    <property type="molecule type" value="Genomic_DNA"/>
</dbReference>
<feature type="compositionally biased region" description="Basic and acidic residues" evidence="1">
    <location>
        <begin position="92"/>
        <end position="101"/>
    </location>
</feature>
<organism evidence="3 4">
    <name type="scientific">Caballeronia pedi</name>
    <dbReference type="NCBI Taxonomy" id="1777141"/>
    <lineage>
        <taxon>Bacteria</taxon>
        <taxon>Pseudomonadati</taxon>
        <taxon>Pseudomonadota</taxon>
        <taxon>Betaproteobacteria</taxon>
        <taxon>Burkholderiales</taxon>
        <taxon>Burkholderiaceae</taxon>
        <taxon>Caballeronia</taxon>
    </lineage>
</organism>
<name>A0A158BWF2_9BURK</name>
<feature type="signal peptide" evidence="2">
    <location>
        <begin position="1"/>
        <end position="24"/>
    </location>
</feature>
<comment type="caution">
    <text evidence="3">The sequence shown here is derived from an EMBL/GenBank/DDBJ whole genome shotgun (WGS) entry which is preliminary data.</text>
</comment>
<feature type="region of interest" description="Disordered" evidence="1">
    <location>
        <begin position="41"/>
        <end position="65"/>
    </location>
</feature>
<keyword evidence="4" id="KW-1185">Reference proteome</keyword>
<dbReference type="OrthoDB" id="9134585at2"/>
<evidence type="ECO:0000256" key="2">
    <source>
        <dbReference type="SAM" id="SignalP"/>
    </source>
</evidence>
<sequence length="101" mass="10460">MKHALRTALLSMTMIALAPTAAHAGDVADASSTDKLLAQQNGYVGNPAGGARLRPSGRNADAKSMMMPRSAAATLYPVPPGLKAPAANNPARARDIYKSPY</sequence>
<feature type="region of interest" description="Disordered" evidence="1">
    <location>
        <begin position="82"/>
        <end position="101"/>
    </location>
</feature>
<accession>A0A158BWF2</accession>
<evidence type="ECO:0000313" key="3">
    <source>
        <dbReference type="EMBL" id="SAK74422.1"/>
    </source>
</evidence>
<evidence type="ECO:0000256" key="1">
    <source>
        <dbReference type="SAM" id="MobiDB-lite"/>
    </source>
</evidence>
<dbReference type="RefSeq" id="WP_061176634.1">
    <property type="nucleotide sequence ID" value="NZ_FCOE02000014.1"/>
</dbReference>